<dbReference type="SMART" id="SM00220">
    <property type="entry name" value="S_TKc"/>
    <property type="match status" value="1"/>
</dbReference>
<proteinExistence type="predicted"/>
<dbReference type="PRINTS" id="PR01950">
    <property type="entry name" value="LANCSUPER"/>
</dbReference>
<dbReference type="PROSITE" id="PS50011">
    <property type="entry name" value="PROTEIN_KINASE_DOM"/>
    <property type="match status" value="1"/>
</dbReference>
<evidence type="ECO:0000313" key="2">
    <source>
        <dbReference type="EMBL" id="MFH8252453.1"/>
    </source>
</evidence>
<dbReference type="SUPFAM" id="SSF56112">
    <property type="entry name" value="Protein kinase-like (PK-like)"/>
    <property type="match status" value="1"/>
</dbReference>
<evidence type="ECO:0000259" key="1">
    <source>
        <dbReference type="PROSITE" id="PS50011"/>
    </source>
</evidence>
<comment type="caution">
    <text evidence="2">The sequence shown here is derived from an EMBL/GenBank/DDBJ whole genome shotgun (WGS) entry which is preliminary data.</text>
</comment>
<dbReference type="Gene3D" id="1.50.10.10">
    <property type="match status" value="1"/>
</dbReference>
<reference evidence="2 3" key="1">
    <citation type="submission" date="2024-09" db="EMBL/GenBank/DDBJ databases">
        <authorList>
            <person name="Pan X."/>
        </authorList>
    </citation>
    <scope>NUCLEOTIDE SEQUENCE [LARGE SCALE GENOMIC DNA]</scope>
    <source>
        <strain evidence="2 3">B2969</strain>
    </source>
</reference>
<dbReference type="SMART" id="SM01260">
    <property type="entry name" value="LANC_like"/>
    <property type="match status" value="1"/>
</dbReference>
<evidence type="ECO:0000313" key="3">
    <source>
        <dbReference type="Proteomes" id="UP001610861"/>
    </source>
</evidence>
<dbReference type="InterPro" id="IPR007822">
    <property type="entry name" value="LANC-like"/>
</dbReference>
<accession>A0ABW7QDL6</accession>
<organism evidence="2 3">
    <name type="scientific">Microbacterium alkaliflavum</name>
    <dbReference type="NCBI Taxonomy" id="3248839"/>
    <lineage>
        <taxon>Bacteria</taxon>
        <taxon>Bacillati</taxon>
        <taxon>Actinomycetota</taxon>
        <taxon>Actinomycetes</taxon>
        <taxon>Micrococcales</taxon>
        <taxon>Microbacteriaceae</taxon>
        <taxon>Microbacterium</taxon>
    </lineage>
</organism>
<sequence length="783" mass="82631">MAEDGRAYVLAPGVVVRAAAELRPDVRRQLDLEPGDHVVTLPTARTRSLLVDKESARVLALWRRAATAEAITAEAASAGIALTRDDLEDLRARLVGVGYLLPDRSDRPSSGDRLADGARVGSFVVTARVQEMPDKAVYLAAGPDGTRAALKIAASGAPEATTASLDRERRILATLELDAVPRLLDAGEVDGRPYVGVEWRDGADVLTRANGIRSEASSPALAAPRLRDLVAAMLDAYATLHDAGVVHGDIHPKNVIVGADGGISLIDFELASGPGLDPGEAIPRGGVPYFYEPGYARALLAGRGAPEATRESDLHGLVALTYLLITGRHYLPFRLERTLFYRQIAERDMQPFAHAVDWSWPSVELLLEHALRDGAGSAAELARGIRALDAADLDEHPTAVVWPRDFLRTFRLGRSNDTWPFPAPSVSLHHGAAGVAVALISAAGSDPAALADAARWSHRSNSAVDDEHLVGDGSVVGADVTRPWSLHYGAAGVHLVSGLIANARGNAVEAERALAAYCACAADLDVSASPDLMSGAAGWLLGAVHLEGALPASAHLPSRGELVETADDVAHRLGEVEASTLPAGVAHGRAGIAYATLLWAAARLREPPPGAVAVVRQLAQEQRTPSRPGWTAPEGWQPDRAARFASSWCNGSAGLALTFCAAYDATQDAGLLDAAEHAAQVAVDAGSNGSSLCCGDAGLAYALAALGRRTGRDEWQQLAREVASRAAAMRHGTPHSLYKGLLGARLADVELNDPASARFPLFEPEVWPMRWSYTAPPFVRGER</sequence>
<feature type="domain" description="Protein kinase" evidence="1">
    <location>
        <begin position="112"/>
        <end position="399"/>
    </location>
</feature>
<dbReference type="Pfam" id="PF05147">
    <property type="entry name" value="LANC_like"/>
    <property type="match status" value="1"/>
</dbReference>
<dbReference type="Gene3D" id="1.10.510.10">
    <property type="entry name" value="Transferase(Phosphotransferase) domain 1"/>
    <property type="match status" value="1"/>
</dbReference>
<gene>
    <name evidence="2" type="ORF">ACH3VR_18950</name>
</gene>
<dbReference type="RefSeq" id="WP_397557882.1">
    <property type="nucleotide sequence ID" value="NZ_JBIQWL010000009.1"/>
</dbReference>
<keyword evidence="3" id="KW-1185">Reference proteome</keyword>
<dbReference type="SUPFAM" id="SSF158745">
    <property type="entry name" value="LanC-like"/>
    <property type="match status" value="1"/>
</dbReference>
<dbReference type="Pfam" id="PF00069">
    <property type="entry name" value="Pkinase"/>
    <property type="match status" value="1"/>
</dbReference>
<protein>
    <submittedName>
        <fullName evidence="2">Lanthionine synthetase LanC family protein</fullName>
    </submittedName>
</protein>
<dbReference type="PANTHER" id="PTHR12736">
    <property type="entry name" value="LANC-LIKE PROTEIN"/>
    <property type="match status" value="1"/>
</dbReference>
<dbReference type="InterPro" id="IPR011009">
    <property type="entry name" value="Kinase-like_dom_sf"/>
</dbReference>
<dbReference type="InterPro" id="IPR012341">
    <property type="entry name" value="6hp_glycosidase-like_sf"/>
</dbReference>
<dbReference type="PANTHER" id="PTHR12736:SF7">
    <property type="entry name" value="LANC-LIKE PROTEIN 3"/>
    <property type="match status" value="1"/>
</dbReference>
<dbReference type="InterPro" id="IPR000719">
    <property type="entry name" value="Prot_kinase_dom"/>
</dbReference>
<dbReference type="Proteomes" id="UP001610861">
    <property type="component" value="Unassembled WGS sequence"/>
</dbReference>
<dbReference type="EMBL" id="JBIQWL010000009">
    <property type="protein sequence ID" value="MFH8252453.1"/>
    <property type="molecule type" value="Genomic_DNA"/>
</dbReference>
<name>A0ABW7QDL6_9MICO</name>